<protein>
    <recommendedName>
        <fullName evidence="5">Ferredoxin--NADP reductase</fullName>
        <shortName evidence="5">FNR</shortName>
        <shortName evidence="5">Fd-NADP(+) reductase</shortName>
        <ecNumber evidence="5">1.18.1.2</ecNumber>
    </recommendedName>
</protein>
<feature type="binding site" evidence="5">
    <location>
        <position position="348"/>
    </location>
    <ligand>
        <name>FAD</name>
        <dbReference type="ChEBI" id="CHEBI:57692"/>
    </ligand>
</feature>
<feature type="binding site" evidence="5">
    <location>
        <position position="67"/>
    </location>
    <ligand>
        <name>FAD</name>
        <dbReference type="ChEBI" id="CHEBI:57692"/>
    </ligand>
</feature>
<dbReference type="InterPro" id="IPR036188">
    <property type="entry name" value="FAD/NAD-bd_sf"/>
</dbReference>
<feature type="domain" description="FAD/NAD(P)-binding" evidence="6">
    <location>
        <begin position="26"/>
        <end position="312"/>
    </location>
</feature>
<keyword evidence="3 5" id="KW-0521">NADP</keyword>
<evidence type="ECO:0000313" key="7">
    <source>
        <dbReference type="EMBL" id="SFD27282.1"/>
    </source>
</evidence>
<feature type="binding site" evidence="5">
    <location>
        <position position="35"/>
    </location>
    <ligand>
        <name>FAD</name>
        <dbReference type="ChEBI" id="CHEBI:57692"/>
    </ligand>
</feature>
<reference evidence="8" key="1">
    <citation type="submission" date="2016-10" db="EMBL/GenBank/DDBJ databases">
        <authorList>
            <person name="Varghese N."/>
            <person name="Submissions S."/>
        </authorList>
    </citation>
    <scope>NUCLEOTIDE SEQUENCE [LARGE SCALE GENOMIC DNA]</scope>
    <source>
        <strain evidence="8">CGMCC 1.10370</strain>
    </source>
</reference>
<comment type="similarity">
    <text evidence="5">Belongs to the ferredoxin--NADP reductase type 2 family.</text>
</comment>
<evidence type="ECO:0000256" key="4">
    <source>
        <dbReference type="ARBA" id="ARBA00023002"/>
    </source>
</evidence>
<dbReference type="InterPro" id="IPR050097">
    <property type="entry name" value="Ferredoxin-NADP_redctase_2"/>
</dbReference>
<dbReference type="PANTHER" id="PTHR48105">
    <property type="entry name" value="THIOREDOXIN REDUCTASE 1-RELATED-RELATED"/>
    <property type="match status" value="1"/>
</dbReference>
<feature type="binding site" evidence="5">
    <location>
        <position position="54"/>
    </location>
    <ligand>
        <name>FAD</name>
        <dbReference type="ChEBI" id="CHEBI:57692"/>
    </ligand>
</feature>
<organism evidence="7 8">
    <name type="scientific">Flavobacterium phragmitis</name>
    <dbReference type="NCBI Taxonomy" id="739143"/>
    <lineage>
        <taxon>Bacteria</taxon>
        <taxon>Pseudomonadati</taxon>
        <taxon>Bacteroidota</taxon>
        <taxon>Flavobacteriia</taxon>
        <taxon>Flavobacteriales</taxon>
        <taxon>Flavobacteriaceae</taxon>
        <taxon>Flavobacterium</taxon>
    </lineage>
</organism>
<dbReference type="Gene3D" id="3.50.50.60">
    <property type="entry name" value="FAD/NAD(P)-binding domain"/>
    <property type="match status" value="2"/>
</dbReference>
<keyword evidence="1 5" id="KW-0285">Flavoprotein</keyword>
<proteinExistence type="inferred from homology"/>
<evidence type="ECO:0000313" key="8">
    <source>
        <dbReference type="Proteomes" id="UP000199672"/>
    </source>
</evidence>
<dbReference type="GO" id="GO:0050660">
    <property type="term" value="F:flavin adenine dinucleotide binding"/>
    <property type="evidence" value="ECO:0007669"/>
    <property type="project" value="UniProtKB-UniRule"/>
</dbReference>
<dbReference type="PRINTS" id="PR00368">
    <property type="entry name" value="FADPNR"/>
</dbReference>
<name>A0A1I1QZ66_9FLAO</name>
<evidence type="ECO:0000256" key="5">
    <source>
        <dbReference type="HAMAP-Rule" id="MF_01685"/>
    </source>
</evidence>
<dbReference type="InterPro" id="IPR023753">
    <property type="entry name" value="FAD/NAD-binding_dom"/>
</dbReference>
<dbReference type="GO" id="GO:0004324">
    <property type="term" value="F:ferredoxin-NADP+ reductase activity"/>
    <property type="evidence" value="ECO:0007669"/>
    <property type="project" value="UniProtKB-UniRule"/>
</dbReference>
<dbReference type="EC" id="1.18.1.2" evidence="5"/>
<dbReference type="Pfam" id="PF07992">
    <property type="entry name" value="Pyr_redox_2"/>
    <property type="match status" value="1"/>
</dbReference>
<dbReference type="SUPFAM" id="SSF51905">
    <property type="entry name" value="FAD/NAD(P)-binding domain"/>
    <property type="match status" value="1"/>
</dbReference>
<keyword evidence="2 5" id="KW-0274">FAD</keyword>
<sequence length="371" mass="40693">MKVQGFIRFFALLRMIINNNIMIKTDILIIGAGPTGLFAVFEAGLLKLKCHILDALPQPGGQLSELYPKKPIYDIPGFPEVLAGDLVDGLMEQIKQFEPGFTLGERAETVEKQEDGTFIVTSNKGTKFHAPVIAIAGGLGSFEPRKPLIEDIEFYEDKGVKYFIKNPEKFRDKRVVIAGGGDSALDWSIFLANVASEVTLIHRRNEFRGALDSVEKVQELKSAGKIKLITPAEVIGINGAEHVESLDIEENGAHRKIECDYFIPLFGLTPKLGPIGDWGLEIEKNAIKVNNALDYQTNIPGIFAIGDVNTYPGKLKLILCGFHEATLMCQAAYSIINPGKKYVLKYTTVSGVDGFDGTRKEAPKAVVKAIV</sequence>
<gene>
    <name evidence="7" type="ORF">SAMN05216297_106161</name>
</gene>
<evidence type="ECO:0000259" key="6">
    <source>
        <dbReference type="Pfam" id="PF07992"/>
    </source>
</evidence>
<dbReference type="AlphaFoldDB" id="A0A1I1QZ66"/>
<dbReference type="EMBL" id="FOMH01000006">
    <property type="protein sequence ID" value="SFD27282.1"/>
    <property type="molecule type" value="Genomic_DNA"/>
</dbReference>
<feature type="binding site" evidence="5">
    <location>
        <position position="62"/>
    </location>
    <ligand>
        <name>FAD</name>
        <dbReference type="ChEBI" id="CHEBI:57692"/>
    </ligand>
</feature>
<feature type="binding site" evidence="5">
    <location>
        <position position="307"/>
    </location>
    <ligand>
        <name>FAD</name>
        <dbReference type="ChEBI" id="CHEBI:57692"/>
    </ligand>
</feature>
<evidence type="ECO:0000256" key="1">
    <source>
        <dbReference type="ARBA" id="ARBA00022630"/>
    </source>
</evidence>
<accession>A0A1I1QZ66</accession>
<feature type="binding site" evidence="5">
    <location>
        <position position="142"/>
    </location>
    <ligand>
        <name>FAD</name>
        <dbReference type="ChEBI" id="CHEBI:57692"/>
    </ligand>
</feature>
<comment type="cofactor">
    <cofactor evidence="5">
        <name>FAD</name>
        <dbReference type="ChEBI" id="CHEBI:57692"/>
    </cofactor>
    <text evidence="5">Binds 1 FAD per subunit.</text>
</comment>
<dbReference type="InterPro" id="IPR022890">
    <property type="entry name" value="Fd--NADP_Rdtase_type_2"/>
</dbReference>
<keyword evidence="8" id="KW-1185">Reference proteome</keyword>
<evidence type="ECO:0000256" key="2">
    <source>
        <dbReference type="ARBA" id="ARBA00022827"/>
    </source>
</evidence>
<dbReference type="HAMAP" id="MF_01685">
    <property type="entry name" value="FENR2"/>
    <property type="match status" value="1"/>
</dbReference>
<comment type="subunit">
    <text evidence="5">Homodimer.</text>
</comment>
<dbReference type="PRINTS" id="PR00469">
    <property type="entry name" value="PNDRDTASEII"/>
</dbReference>
<dbReference type="GO" id="GO:0050661">
    <property type="term" value="F:NADP binding"/>
    <property type="evidence" value="ECO:0007669"/>
    <property type="project" value="UniProtKB-UniRule"/>
</dbReference>
<evidence type="ECO:0000256" key="3">
    <source>
        <dbReference type="ARBA" id="ARBA00022857"/>
    </source>
</evidence>
<keyword evidence="4 5" id="KW-0560">Oxidoreductase</keyword>
<dbReference type="STRING" id="739143.SAMN05216297_106161"/>
<feature type="binding site" evidence="5">
    <location>
        <position position="107"/>
    </location>
    <ligand>
        <name>FAD</name>
        <dbReference type="ChEBI" id="CHEBI:57692"/>
    </ligand>
</feature>
<dbReference type="Proteomes" id="UP000199672">
    <property type="component" value="Unassembled WGS sequence"/>
</dbReference>
<comment type="catalytic activity">
    <reaction evidence="5">
        <text>2 reduced [2Fe-2S]-[ferredoxin] + NADP(+) + H(+) = 2 oxidized [2Fe-2S]-[ferredoxin] + NADPH</text>
        <dbReference type="Rhea" id="RHEA:20125"/>
        <dbReference type="Rhea" id="RHEA-COMP:10000"/>
        <dbReference type="Rhea" id="RHEA-COMP:10001"/>
        <dbReference type="ChEBI" id="CHEBI:15378"/>
        <dbReference type="ChEBI" id="CHEBI:33737"/>
        <dbReference type="ChEBI" id="CHEBI:33738"/>
        <dbReference type="ChEBI" id="CHEBI:57783"/>
        <dbReference type="ChEBI" id="CHEBI:58349"/>
        <dbReference type="EC" id="1.18.1.2"/>
    </reaction>
</comment>